<keyword evidence="1" id="KW-1133">Transmembrane helix</keyword>
<protein>
    <submittedName>
        <fullName evidence="2">Uncharacterized protein</fullName>
    </submittedName>
</protein>
<evidence type="ECO:0000256" key="1">
    <source>
        <dbReference type="SAM" id="Phobius"/>
    </source>
</evidence>
<name>A0A7C9DGN7_OPUST</name>
<dbReference type="AlphaFoldDB" id="A0A7C9DGN7"/>
<feature type="transmembrane region" description="Helical" evidence="1">
    <location>
        <begin position="85"/>
        <end position="104"/>
    </location>
</feature>
<evidence type="ECO:0000313" key="2">
    <source>
        <dbReference type="EMBL" id="MBA4641287.1"/>
    </source>
</evidence>
<organism evidence="2">
    <name type="scientific">Opuntia streptacantha</name>
    <name type="common">Prickly pear cactus</name>
    <name type="synonym">Opuntia cardona</name>
    <dbReference type="NCBI Taxonomy" id="393608"/>
    <lineage>
        <taxon>Eukaryota</taxon>
        <taxon>Viridiplantae</taxon>
        <taxon>Streptophyta</taxon>
        <taxon>Embryophyta</taxon>
        <taxon>Tracheophyta</taxon>
        <taxon>Spermatophyta</taxon>
        <taxon>Magnoliopsida</taxon>
        <taxon>eudicotyledons</taxon>
        <taxon>Gunneridae</taxon>
        <taxon>Pentapetalae</taxon>
        <taxon>Caryophyllales</taxon>
        <taxon>Cactineae</taxon>
        <taxon>Cactaceae</taxon>
        <taxon>Opuntioideae</taxon>
        <taxon>Opuntia</taxon>
    </lineage>
</organism>
<proteinExistence type="predicted"/>
<sequence>MLVSLFHSFSILKTQEHIRILKPSSSNPFGPFFGSLFAMLCSPLLLFLSLGIFPSSSDFFVLLCSGRCCFIRLLDNKPFQSPSPLLVFCSLRMFIVLILLRAFLQSS</sequence>
<keyword evidence="1" id="KW-0812">Transmembrane</keyword>
<dbReference type="EMBL" id="GISG01123474">
    <property type="protein sequence ID" value="MBA4641287.1"/>
    <property type="molecule type" value="Transcribed_RNA"/>
</dbReference>
<accession>A0A7C9DGN7</accession>
<feature type="transmembrane region" description="Helical" evidence="1">
    <location>
        <begin position="29"/>
        <end position="53"/>
    </location>
</feature>
<reference evidence="2" key="2">
    <citation type="submission" date="2020-07" db="EMBL/GenBank/DDBJ databases">
        <authorList>
            <person name="Vera ALvarez R."/>
            <person name="Arias-Moreno D.M."/>
            <person name="Jimenez-Jacinto V."/>
            <person name="Jimenez-Bremont J.F."/>
            <person name="Swaminathan K."/>
            <person name="Moose S.P."/>
            <person name="Guerrero-Gonzalez M.L."/>
            <person name="Marino-Ramirez L."/>
            <person name="Landsman D."/>
            <person name="Rodriguez-Kessler M."/>
            <person name="Delgado-Sanchez P."/>
        </authorList>
    </citation>
    <scope>NUCLEOTIDE SEQUENCE</scope>
    <source>
        <tissue evidence="2">Cladode</tissue>
    </source>
</reference>
<keyword evidence="1" id="KW-0472">Membrane</keyword>
<reference evidence="2" key="1">
    <citation type="journal article" date="2013" name="J. Plant Res.">
        <title>Effect of fungi and light on seed germination of three Opuntia species from semiarid lands of central Mexico.</title>
        <authorList>
            <person name="Delgado-Sanchez P."/>
            <person name="Jimenez-Bremont J.F."/>
            <person name="Guerrero-Gonzalez Mde L."/>
            <person name="Flores J."/>
        </authorList>
    </citation>
    <scope>NUCLEOTIDE SEQUENCE</scope>
    <source>
        <tissue evidence="2">Cladode</tissue>
    </source>
</reference>